<reference evidence="2" key="1">
    <citation type="journal article" date="2019" name="Int. J. Syst. Evol. Microbiol.">
        <title>The Global Catalogue of Microorganisms (GCM) 10K type strain sequencing project: providing services to taxonomists for standard genome sequencing and annotation.</title>
        <authorList>
            <consortium name="The Broad Institute Genomics Platform"/>
            <consortium name="The Broad Institute Genome Sequencing Center for Infectious Disease"/>
            <person name="Wu L."/>
            <person name="Ma J."/>
        </authorList>
    </citation>
    <scope>NUCLEOTIDE SEQUENCE [LARGE SCALE GENOMIC DNA]</scope>
    <source>
        <strain evidence="2">JCM 4350</strain>
    </source>
</reference>
<protein>
    <recommendedName>
        <fullName evidence="3">Molybdopterin oxidoreductase</fullName>
    </recommendedName>
</protein>
<gene>
    <name evidence="1" type="ORF">GCM10010253_65160</name>
</gene>
<evidence type="ECO:0008006" key="3">
    <source>
        <dbReference type="Google" id="ProtNLM"/>
    </source>
</evidence>
<sequence length="157" mass="17287">MTHLATYVGLLHHSEQTLADSLRTVGQGHSQEADVFHLCETLARMSDDHIRSLTPIARRYGEKRSGQDVEEPERLHAEGIGSVREGAVGLVRDLQDLCLLATLVQTSWTVVNQAAQGARDQELLKLAQQATNQTSRQLTWLNTRMKAAAPQALLVAP</sequence>
<keyword evidence="2" id="KW-1185">Reference proteome</keyword>
<dbReference type="InterPro" id="IPR012347">
    <property type="entry name" value="Ferritin-like"/>
</dbReference>
<evidence type="ECO:0000313" key="1">
    <source>
        <dbReference type="EMBL" id="GGS81463.1"/>
    </source>
</evidence>
<name>A0ABQ2TPC8_STRBA</name>
<evidence type="ECO:0000313" key="2">
    <source>
        <dbReference type="Proteomes" id="UP000659767"/>
    </source>
</evidence>
<dbReference type="RefSeq" id="WP_199889775.1">
    <property type="nucleotide sequence ID" value="NZ_BMSZ01000029.1"/>
</dbReference>
<dbReference type="Gene3D" id="1.20.1260.10">
    <property type="match status" value="1"/>
</dbReference>
<comment type="caution">
    <text evidence="1">The sequence shown here is derived from an EMBL/GenBank/DDBJ whole genome shotgun (WGS) entry which is preliminary data.</text>
</comment>
<dbReference type="Proteomes" id="UP000659767">
    <property type="component" value="Unassembled WGS sequence"/>
</dbReference>
<accession>A0ABQ2TPC8</accession>
<dbReference type="EMBL" id="BMSZ01000029">
    <property type="protein sequence ID" value="GGS81463.1"/>
    <property type="molecule type" value="Genomic_DNA"/>
</dbReference>
<proteinExistence type="predicted"/>
<organism evidence="1 2">
    <name type="scientific">Streptomyces badius</name>
    <dbReference type="NCBI Taxonomy" id="1941"/>
    <lineage>
        <taxon>Bacteria</taxon>
        <taxon>Bacillati</taxon>
        <taxon>Actinomycetota</taxon>
        <taxon>Actinomycetes</taxon>
        <taxon>Kitasatosporales</taxon>
        <taxon>Streptomycetaceae</taxon>
        <taxon>Streptomyces</taxon>
    </lineage>
</organism>